<evidence type="ECO:0000313" key="2">
    <source>
        <dbReference type="Proteomes" id="UP000646745"/>
    </source>
</evidence>
<organism evidence="1 2">
    <name type="scientific">Salinicola rhizosphaerae</name>
    <dbReference type="NCBI Taxonomy" id="1443141"/>
    <lineage>
        <taxon>Bacteria</taxon>
        <taxon>Pseudomonadati</taxon>
        <taxon>Pseudomonadota</taxon>
        <taxon>Gammaproteobacteria</taxon>
        <taxon>Oceanospirillales</taxon>
        <taxon>Halomonadaceae</taxon>
        <taxon>Salinicola</taxon>
    </lineage>
</organism>
<dbReference type="RefSeq" id="WP_189444462.1">
    <property type="nucleotide sequence ID" value="NZ_BMZI01000004.1"/>
</dbReference>
<evidence type="ECO:0000313" key="1">
    <source>
        <dbReference type="EMBL" id="GHB20547.1"/>
    </source>
</evidence>
<sequence length="64" mass="7206">MPCCTRCGSYASQRLKRPLHARILRLRRRYFCFDCETVFVPGAPEANRRAPFRDASAAGAVSDS</sequence>
<name>A0ABQ3DZB3_9GAMM</name>
<gene>
    <name evidence="1" type="ORF">GCM10009038_19130</name>
</gene>
<comment type="caution">
    <text evidence="1">The sequence shown here is derived from an EMBL/GenBank/DDBJ whole genome shotgun (WGS) entry which is preliminary data.</text>
</comment>
<protein>
    <submittedName>
        <fullName evidence="1">Uncharacterized protein</fullName>
    </submittedName>
</protein>
<keyword evidence="2" id="KW-1185">Reference proteome</keyword>
<dbReference type="EMBL" id="BMZI01000004">
    <property type="protein sequence ID" value="GHB20547.1"/>
    <property type="molecule type" value="Genomic_DNA"/>
</dbReference>
<dbReference type="Proteomes" id="UP000646745">
    <property type="component" value="Unassembled WGS sequence"/>
</dbReference>
<proteinExistence type="predicted"/>
<reference evidence="2" key="1">
    <citation type="journal article" date="2019" name="Int. J. Syst. Evol. Microbiol.">
        <title>The Global Catalogue of Microorganisms (GCM) 10K type strain sequencing project: providing services to taxonomists for standard genome sequencing and annotation.</title>
        <authorList>
            <consortium name="The Broad Institute Genomics Platform"/>
            <consortium name="The Broad Institute Genome Sequencing Center for Infectious Disease"/>
            <person name="Wu L."/>
            <person name="Ma J."/>
        </authorList>
    </citation>
    <scope>NUCLEOTIDE SEQUENCE [LARGE SCALE GENOMIC DNA]</scope>
    <source>
        <strain evidence="2">KCTC 32998</strain>
    </source>
</reference>
<accession>A0ABQ3DZB3</accession>